<dbReference type="GO" id="GO:0003984">
    <property type="term" value="F:acetolactate synthase activity"/>
    <property type="evidence" value="ECO:0007669"/>
    <property type="project" value="UniProtKB-EC"/>
</dbReference>
<keyword evidence="11 14" id="KW-0786">Thiamine pyrophosphate</keyword>
<dbReference type="InterPro" id="IPR012846">
    <property type="entry name" value="Acetolactate_synth_lsu"/>
</dbReference>
<dbReference type="GeneID" id="83607535"/>
<dbReference type="Proteomes" id="UP001290462">
    <property type="component" value="Unassembled WGS sequence"/>
</dbReference>
<evidence type="ECO:0000256" key="10">
    <source>
        <dbReference type="ARBA" id="ARBA00022842"/>
    </source>
</evidence>
<dbReference type="RefSeq" id="WP_010052258.1">
    <property type="nucleotide sequence ID" value="NZ_CAJGUR010000003.1"/>
</dbReference>
<keyword evidence="5 14" id="KW-0028">Amino-acid biosynthesis</keyword>
<sequence>MTNETKMKTGAQLLVDALEKQEVEMIFGYPGGAVLPLYDAFYDSDIPHILTRHEQGAVHAAEGYARVTGKPGVVVVTSGPGATNALTGIADAMSDSIPLVVFTGQVHRPGIGKDAFQEADMIGLTTPITKYNYQVRDAKELPRIINEAFHIATTGRKGPVVIDIPKDVGIMQVAESSPAIIDLPGYTTSYPVDMKQIESVMAALAKAEKPLILAGAGINHAGAGLELLEFSERYQIPIVNTLLGLGSFPYHHPLFTGMGGMHGSYTANMSLTECDLLINFGSRFDDRLASCPKEFAPEAFIVHVDIDPSELGKVIKTDIPIAGDVKEILDYLLQQPLLEKADTSEWQELTQARKKRYPFGYKESDEEIKPQKVIELIGEITHGEALVATDVGQHQMWTAQYYPYKNRYQIVTSGGLGTMGFGFPAAIGAQLAFPDKTVVCIVGDGGFQMTNQELSIIHEYNLNVKTVILNNGVLGMVHQWQQKFHGARFSHSEFDSQPDFVKLSEAYGVKAISLSDPATLKADLTAAFNEPGAIVIDVHISPDEVVLPMIPSGQPNHAMEGVE</sequence>
<dbReference type="GO" id="GO:0030976">
    <property type="term" value="F:thiamine pyrophosphate binding"/>
    <property type="evidence" value="ECO:0007669"/>
    <property type="project" value="UniProtKB-UniRule"/>
</dbReference>
<dbReference type="FunFam" id="3.40.50.970:FF:000007">
    <property type="entry name" value="Acetolactate synthase"/>
    <property type="match status" value="1"/>
</dbReference>
<evidence type="ECO:0000256" key="12">
    <source>
        <dbReference type="ARBA" id="ARBA00023304"/>
    </source>
</evidence>
<keyword evidence="8 14" id="KW-0479">Metal-binding</keyword>
<evidence type="ECO:0000259" key="15">
    <source>
        <dbReference type="Pfam" id="PF00205"/>
    </source>
</evidence>
<keyword evidence="6" id="KW-0285">Flavoprotein</keyword>
<dbReference type="FunFam" id="3.40.50.1220:FF:000008">
    <property type="entry name" value="Acetolactate synthase"/>
    <property type="match status" value="1"/>
</dbReference>
<dbReference type="CDD" id="cd02015">
    <property type="entry name" value="TPP_AHAS"/>
    <property type="match status" value="1"/>
</dbReference>
<feature type="domain" description="Thiamine pyrophosphate enzyme central" evidence="15">
    <location>
        <begin position="197"/>
        <end position="332"/>
    </location>
</feature>
<evidence type="ECO:0000256" key="3">
    <source>
        <dbReference type="ARBA" id="ARBA00007812"/>
    </source>
</evidence>
<dbReference type="InterPro" id="IPR045229">
    <property type="entry name" value="TPP_enz"/>
</dbReference>
<dbReference type="EMBL" id="JAVBVO010000003">
    <property type="protein sequence ID" value="MDZ5759704.1"/>
    <property type="molecule type" value="Genomic_DNA"/>
</dbReference>
<comment type="cofactor">
    <cofactor evidence="14">
        <name>Mg(2+)</name>
        <dbReference type="ChEBI" id="CHEBI:18420"/>
    </cofactor>
    <text evidence="14">Binds 1 Mg(2+) ion per subunit.</text>
</comment>
<dbReference type="InterPro" id="IPR029061">
    <property type="entry name" value="THDP-binding"/>
</dbReference>
<dbReference type="FunFam" id="3.40.50.970:FF:000016">
    <property type="entry name" value="Acetolactate synthase"/>
    <property type="match status" value="1"/>
</dbReference>
<comment type="catalytic activity">
    <reaction evidence="13 14">
        <text>2 pyruvate + H(+) = (2S)-2-acetolactate + CO2</text>
        <dbReference type="Rhea" id="RHEA:25249"/>
        <dbReference type="ChEBI" id="CHEBI:15361"/>
        <dbReference type="ChEBI" id="CHEBI:15378"/>
        <dbReference type="ChEBI" id="CHEBI:16526"/>
        <dbReference type="ChEBI" id="CHEBI:58476"/>
        <dbReference type="EC" id="2.2.1.6"/>
    </reaction>
</comment>
<dbReference type="SUPFAM" id="SSF52518">
    <property type="entry name" value="Thiamin diphosphate-binding fold (THDP-binding)"/>
    <property type="match status" value="2"/>
</dbReference>
<evidence type="ECO:0000256" key="4">
    <source>
        <dbReference type="ARBA" id="ARBA00013145"/>
    </source>
</evidence>
<dbReference type="Gene3D" id="3.40.50.970">
    <property type="match status" value="2"/>
</dbReference>
<dbReference type="GO" id="GO:0005948">
    <property type="term" value="C:acetolactate synthase complex"/>
    <property type="evidence" value="ECO:0007669"/>
    <property type="project" value="TreeGrafter"/>
</dbReference>
<comment type="caution">
    <text evidence="18">The sequence shown here is derived from an EMBL/GenBank/DDBJ whole genome shotgun (WGS) entry which is preliminary data.</text>
</comment>
<dbReference type="Pfam" id="PF02776">
    <property type="entry name" value="TPP_enzyme_N"/>
    <property type="match status" value="1"/>
</dbReference>
<dbReference type="GO" id="GO:0000287">
    <property type="term" value="F:magnesium ion binding"/>
    <property type="evidence" value="ECO:0007669"/>
    <property type="project" value="UniProtKB-UniRule"/>
</dbReference>
<reference evidence="18" key="1">
    <citation type="submission" date="2023-08" db="EMBL/GenBank/DDBJ databases">
        <title>Genomic characterization of piscicolin 126 produced by Carnobacterium maltaromaticum CM22 strain isolated from salmon (Salmo salar).</title>
        <authorList>
            <person name="Gonzalez-Gragera E."/>
            <person name="Garcia-Lopez J.D."/>
            <person name="Teso-Perez C."/>
            <person name="Gimenez-Hernandez I."/>
            <person name="Peralta-Sanchez J.M."/>
            <person name="Valdivia E."/>
            <person name="Montalban-Lopez M."/>
            <person name="Martin-Platero A.M."/>
            <person name="Banos A."/>
            <person name="Martinez-Bueno M."/>
        </authorList>
    </citation>
    <scope>NUCLEOTIDE SEQUENCE</scope>
    <source>
        <strain evidence="18">CM22</strain>
    </source>
</reference>
<dbReference type="EC" id="2.2.1.6" evidence="4 14"/>
<feature type="domain" description="Thiamine pyrophosphate enzyme N-terminal TPP-binding" evidence="17">
    <location>
        <begin position="9"/>
        <end position="120"/>
    </location>
</feature>
<evidence type="ECO:0000256" key="11">
    <source>
        <dbReference type="ARBA" id="ARBA00023052"/>
    </source>
</evidence>
<dbReference type="InterPro" id="IPR039368">
    <property type="entry name" value="AHAS_TPP"/>
</dbReference>
<evidence type="ECO:0000259" key="16">
    <source>
        <dbReference type="Pfam" id="PF02775"/>
    </source>
</evidence>
<dbReference type="GO" id="GO:0009097">
    <property type="term" value="P:isoleucine biosynthetic process"/>
    <property type="evidence" value="ECO:0007669"/>
    <property type="project" value="TreeGrafter"/>
</dbReference>
<dbReference type="AlphaFoldDB" id="A0AAW9K670"/>
<gene>
    <name evidence="18" type="primary">ilvB</name>
    <name evidence="18" type="ORF">RAK27_13660</name>
</gene>
<dbReference type="NCBIfam" id="TIGR00118">
    <property type="entry name" value="acolac_lg"/>
    <property type="match status" value="1"/>
</dbReference>
<keyword evidence="7 14" id="KW-0808">Transferase</keyword>
<evidence type="ECO:0000256" key="14">
    <source>
        <dbReference type="RuleBase" id="RU003591"/>
    </source>
</evidence>
<dbReference type="InterPro" id="IPR012001">
    <property type="entry name" value="Thiamin_PyroP_enz_TPP-bd_dom"/>
</dbReference>
<dbReference type="InterPro" id="IPR029035">
    <property type="entry name" value="DHS-like_NAD/FAD-binding_dom"/>
</dbReference>
<dbReference type="SUPFAM" id="SSF52467">
    <property type="entry name" value="DHS-like NAD/FAD-binding domain"/>
    <property type="match status" value="1"/>
</dbReference>
<evidence type="ECO:0000256" key="6">
    <source>
        <dbReference type="ARBA" id="ARBA00022630"/>
    </source>
</evidence>
<dbReference type="Gene3D" id="3.40.50.1220">
    <property type="entry name" value="TPP-binding domain"/>
    <property type="match status" value="1"/>
</dbReference>
<accession>A0AAW9K670</accession>
<dbReference type="PANTHER" id="PTHR18968">
    <property type="entry name" value="THIAMINE PYROPHOSPHATE ENZYMES"/>
    <property type="match status" value="1"/>
</dbReference>
<dbReference type="GO" id="GO:0009099">
    <property type="term" value="P:L-valine biosynthetic process"/>
    <property type="evidence" value="ECO:0007669"/>
    <property type="project" value="TreeGrafter"/>
</dbReference>
<evidence type="ECO:0000256" key="9">
    <source>
        <dbReference type="ARBA" id="ARBA00022827"/>
    </source>
</evidence>
<comment type="pathway">
    <text evidence="1 14">Amino-acid biosynthesis; L-isoleucine biosynthesis; L-isoleucine from 2-oxobutanoate: step 1/4.</text>
</comment>
<keyword evidence="10 14" id="KW-0460">Magnesium</keyword>
<evidence type="ECO:0000256" key="7">
    <source>
        <dbReference type="ARBA" id="ARBA00022679"/>
    </source>
</evidence>
<dbReference type="InterPro" id="IPR012000">
    <property type="entry name" value="Thiamin_PyroP_enz_cen_dom"/>
</dbReference>
<dbReference type="PROSITE" id="PS00187">
    <property type="entry name" value="TPP_ENZYMES"/>
    <property type="match status" value="1"/>
</dbReference>
<protein>
    <recommendedName>
        <fullName evidence="4 14">Acetolactate synthase</fullName>
        <ecNumber evidence="4 14">2.2.1.6</ecNumber>
    </recommendedName>
</protein>
<keyword evidence="9" id="KW-0274">FAD</keyword>
<evidence type="ECO:0000256" key="5">
    <source>
        <dbReference type="ARBA" id="ARBA00022605"/>
    </source>
</evidence>
<dbReference type="CDD" id="cd07035">
    <property type="entry name" value="TPP_PYR_POX_like"/>
    <property type="match status" value="1"/>
</dbReference>
<feature type="domain" description="Thiamine pyrophosphate enzyme TPP-binding" evidence="16">
    <location>
        <begin position="390"/>
        <end position="538"/>
    </location>
</feature>
<keyword evidence="12 14" id="KW-0100">Branched-chain amino acid biosynthesis</keyword>
<evidence type="ECO:0000256" key="1">
    <source>
        <dbReference type="ARBA" id="ARBA00004974"/>
    </source>
</evidence>
<dbReference type="Pfam" id="PF02775">
    <property type="entry name" value="TPP_enzyme_C"/>
    <property type="match status" value="1"/>
</dbReference>
<evidence type="ECO:0000313" key="19">
    <source>
        <dbReference type="Proteomes" id="UP001290462"/>
    </source>
</evidence>
<evidence type="ECO:0000313" key="18">
    <source>
        <dbReference type="EMBL" id="MDZ5759704.1"/>
    </source>
</evidence>
<dbReference type="GO" id="GO:0050660">
    <property type="term" value="F:flavin adenine dinucleotide binding"/>
    <property type="evidence" value="ECO:0007669"/>
    <property type="project" value="InterPro"/>
</dbReference>
<evidence type="ECO:0000259" key="17">
    <source>
        <dbReference type="Pfam" id="PF02776"/>
    </source>
</evidence>
<comment type="cofactor">
    <cofactor evidence="14">
        <name>thiamine diphosphate</name>
        <dbReference type="ChEBI" id="CHEBI:58937"/>
    </cofactor>
    <text evidence="14">Binds 1 thiamine pyrophosphate per subunit.</text>
</comment>
<organism evidence="18 19">
    <name type="scientific">Carnobacterium maltaromaticum</name>
    <name type="common">Carnobacterium piscicola</name>
    <dbReference type="NCBI Taxonomy" id="2751"/>
    <lineage>
        <taxon>Bacteria</taxon>
        <taxon>Bacillati</taxon>
        <taxon>Bacillota</taxon>
        <taxon>Bacilli</taxon>
        <taxon>Lactobacillales</taxon>
        <taxon>Carnobacteriaceae</taxon>
        <taxon>Carnobacterium</taxon>
    </lineage>
</organism>
<evidence type="ECO:0000256" key="13">
    <source>
        <dbReference type="ARBA" id="ARBA00048670"/>
    </source>
</evidence>
<dbReference type="PANTHER" id="PTHR18968:SF13">
    <property type="entry name" value="ACETOLACTATE SYNTHASE CATALYTIC SUBUNIT, MITOCHONDRIAL"/>
    <property type="match status" value="1"/>
</dbReference>
<comment type="pathway">
    <text evidence="2 14">Amino-acid biosynthesis; L-valine biosynthesis; L-valine from pyruvate: step 1/4.</text>
</comment>
<comment type="similarity">
    <text evidence="3 14">Belongs to the TPP enzyme family.</text>
</comment>
<dbReference type="InterPro" id="IPR000399">
    <property type="entry name" value="TPP-bd_CS"/>
</dbReference>
<dbReference type="InterPro" id="IPR011766">
    <property type="entry name" value="TPP_enzyme_TPP-bd"/>
</dbReference>
<dbReference type="Pfam" id="PF00205">
    <property type="entry name" value="TPP_enzyme_M"/>
    <property type="match status" value="1"/>
</dbReference>
<proteinExistence type="inferred from homology"/>
<evidence type="ECO:0000256" key="2">
    <source>
        <dbReference type="ARBA" id="ARBA00005025"/>
    </source>
</evidence>
<name>A0AAW9K670_CARML</name>
<evidence type="ECO:0000256" key="8">
    <source>
        <dbReference type="ARBA" id="ARBA00022723"/>
    </source>
</evidence>